<dbReference type="PANTHER" id="PTHR43591">
    <property type="entry name" value="METHYLTRANSFERASE"/>
    <property type="match status" value="1"/>
</dbReference>
<evidence type="ECO:0000313" key="3">
    <source>
        <dbReference type="Proteomes" id="UP000178461"/>
    </source>
</evidence>
<dbReference type="SUPFAM" id="SSF53335">
    <property type="entry name" value="S-adenosyl-L-methionine-dependent methyltransferases"/>
    <property type="match status" value="1"/>
</dbReference>
<dbReference type="PANTHER" id="PTHR43591:SF24">
    <property type="entry name" value="2-METHOXY-6-POLYPRENYL-1,4-BENZOQUINOL METHYLASE, MITOCHONDRIAL"/>
    <property type="match status" value="1"/>
</dbReference>
<organism evidence="2 3">
    <name type="scientific">Candidatus Gottesmanbacteria bacterium RIFCSPLOWO2_01_FULL_46_21</name>
    <dbReference type="NCBI Taxonomy" id="1798393"/>
    <lineage>
        <taxon>Bacteria</taxon>
        <taxon>Candidatus Gottesmaniibacteriota</taxon>
    </lineage>
</organism>
<dbReference type="EMBL" id="MFJW01000049">
    <property type="protein sequence ID" value="OGG28675.1"/>
    <property type="molecule type" value="Genomic_DNA"/>
</dbReference>
<dbReference type="Proteomes" id="UP000178461">
    <property type="component" value="Unassembled WGS sequence"/>
</dbReference>
<gene>
    <name evidence="2" type="ORF">A2971_03200</name>
</gene>
<feature type="domain" description="Methyltransferase" evidence="1">
    <location>
        <begin position="53"/>
        <end position="146"/>
    </location>
</feature>
<dbReference type="CDD" id="cd02440">
    <property type="entry name" value="AdoMet_MTases"/>
    <property type="match status" value="1"/>
</dbReference>
<dbReference type="GO" id="GO:0008168">
    <property type="term" value="F:methyltransferase activity"/>
    <property type="evidence" value="ECO:0007669"/>
    <property type="project" value="TreeGrafter"/>
</dbReference>
<dbReference type="InterPro" id="IPR029063">
    <property type="entry name" value="SAM-dependent_MTases_sf"/>
</dbReference>
<sequence length="216" mass="24758">MNQSNEALIKKHVYFNQRFFARWARVYDYEKYILFPIRNKAASLLNLPANSRILDVATGTGAQAYSLAKRDYDVIGIDLSQEMLEQAKKKLAKGLKLKFIHGDATKLPFKDNTFDACSISLALHDMPYEIRFLVLKEMMRVTKSDGKILIVDYLEPHKNYIARLTCMVASLFETPMWKNFIDRGLLSHLNISGLKPEMYATSLNVSQIVICPNKKS</sequence>
<reference evidence="2 3" key="1">
    <citation type="journal article" date="2016" name="Nat. Commun.">
        <title>Thousands of microbial genomes shed light on interconnected biogeochemical processes in an aquifer system.</title>
        <authorList>
            <person name="Anantharaman K."/>
            <person name="Brown C.T."/>
            <person name="Hug L.A."/>
            <person name="Sharon I."/>
            <person name="Castelle C.J."/>
            <person name="Probst A.J."/>
            <person name="Thomas B.C."/>
            <person name="Singh A."/>
            <person name="Wilkins M.J."/>
            <person name="Karaoz U."/>
            <person name="Brodie E.L."/>
            <person name="Williams K.H."/>
            <person name="Hubbard S.S."/>
            <person name="Banfield J.F."/>
        </authorList>
    </citation>
    <scope>NUCLEOTIDE SEQUENCE [LARGE SCALE GENOMIC DNA]</scope>
</reference>
<protein>
    <recommendedName>
        <fullName evidence="1">Methyltransferase domain-containing protein</fullName>
    </recommendedName>
</protein>
<name>A0A1F6AVD8_9BACT</name>
<accession>A0A1F6AVD8</accession>
<proteinExistence type="predicted"/>
<dbReference type="AlphaFoldDB" id="A0A1F6AVD8"/>
<comment type="caution">
    <text evidence="2">The sequence shown here is derived from an EMBL/GenBank/DDBJ whole genome shotgun (WGS) entry which is preliminary data.</text>
</comment>
<dbReference type="Gene3D" id="3.40.50.150">
    <property type="entry name" value="Vaccinia Virus protein VP39"/>
    <property type="match status" value="1"/>
</dbReference>
<evidence type="ECO:0000313" key="2">
    <source>
        <dbReference type="EMBL" id="OGG28675.1"/>
    </source>
</evidence>
<dbReference type="InterPro" id="IPR041698">
    <property type="entry name" value="Methyltransf_25"/>
</dbReference>
<dbReference type="Pfam" id="PF13649">
    <property type="entry name" value="Methyltransf_25"/>
    <property type="match status" value="1"/>
</dbReference>
<evidence type="ECO:0000259" key="1">
    <source>
        <dbReference type="Pfam" id="PF13649"/>
    </source>
</evidence>